<comment type="caution">
    <text evidence="14">The sequence shown here is derived from an EMBL/GenBank/DDBJ whole genome shotgun (WGS) entry which is preliminary data.</text>
</comment>
<sequence>MSGQASVSHTLPSYSIVKQDESDSPAAAPSDQICREGSCRSSTTSDLVEICASQKWQTIEVGHQWICLDGALDLTRSTASTTSVTTVPDAIKTTSDHPSTAPQVTRTSSQEAIAPANQINGTHIKHSGMKKIAYYPSWGVYAREFFPRHITRPDRFTHIFYAFAKVTAGGRVLLGDPMADLEISDSQSASLGCIKQLHDLKEQSPGLKIILSVGGYSNREAFALPASSSDGRETFADSAVKLMQQYGFDGLDIDWEYPQSETEGANFSRLLALIRDKLDQLSTGDFLLSAAVSVDSAKNYKLPLKDMDAVLDLWILMGYDYATSDDNDAAHAANVYASNMTEETPFNADAAVTLFADSGVSISKLILGMPLYGHDFIETDGPGHPFKYSSKGSWDTDNTGIWDYKSIPISADAVVELDSDIMASWSYDARSRTMISFDNTEIAALKARYIMERGLGGAMWWEITGDQPSGSGHSIVDAVIEEFEGEGIISR</sequence>
<dbReference type="PANTHER" id="PTHR11177">
    <property type="entry name" value="CHITINASE"/>
    <property type="match status" value="1"/>
</dbReference>
<dbReference type="SMART" id="SM00636">
    <property type="entry name" value="Glyco_18"/>
    <property type="match status" value="1"/>
</dbReference>
<keyword evidence="9 11" id="KW-0326">Glycosidase</keyword>
<dbReference type="GO" id="GO:0006032">
    <property type="term" value="P:chitin catabolic process"/>
    <property type="evidence" value="ECO:0007669"/>
    <property type="project" value="UniProtKB-KW"/>
</dbReference>
<dbReference type="PROSITE" id="PS01095">
    <property type="entry name" value="GH18_1"/>
    <property type="match status" value="1"/>
</dbReference>
<evidence type="ECO:0000256" key="8">
    <source>
        <dbReference type="ARBA" id="ARBA00023277"/>
    </source>
</evidence>
<comment type="catalytic activity">
    <reaction evidence="1">
        <text>Random endo-hydrolysis of N-acetyl-beta-D-glucosaminide (1-&gt;4)-beta-linkages in chitin and chitodextrins.</text>
        <dbReference type="EC" id="3.2.1.14"/>
    </reaction>
</comment>
<dbReference type="OrthoDB" id="76388at2759"/>
<dbReference type="PANTHER" id="PTHR11177:SF365">
    <property type="entry name" value="ENDOCHITINASE B"/>
    <property type="match status" value="1"/>
</dbReference>
<dbReference type="Gene3D" id="3.20.20.80">
    <property type="entry name" value="Glycosidases"/>
    <property type="match status" value="1"/>
</dbReference>
<proteinExistence type="inferred from homology"/>
<feature type="region of interest" description="Disordered" evidence="12">
    <location>
        <begin position="90"/>
        <end position="109"/>
    </location>
</feature>
<dbReference type="InterPro" id="IPR029070">
    <property type="entry name" value="Chitinase_insertion_sf"/>
</dbReference>
<evidence type="ECO:0000313" key="15">
    <source>
        <dbReference type="Proteomes" id="UP000237631"/>
    </source>
</evidence>
<dbReference type="InterPro" id="IPR001223">
    <property type="entry name" value="Glyco_hydro18_cat"/>
</dbReference>
<dbReference type="EC" id="3.2.1.14" evidence="4"/>
<dbReference type="GO" id="GO:0000272">
    <property type="term" value="P:polysaccharide catabolic process"/>
    <property type="evidence" value="ECO:0007669"/>
    <property type="project" value="UniProtKB-KW"/>
</dbReference>
<evidence type="ECO:0000256" key="7">
    <source>
        <dbReference type="ARBA" id="ARBA00023024"/>
    </source>
</evidence>
<accession>A0A2S6CJ15</accession>
<dbReference type="InterPro" id="IPR011583">
    <property type="entry name" value="Chitinase_II/V-like_cat"/>
</dbReference>
<comment type="similarity">
    <text evidence="3">Belongs to the glycosyl hydrolase 18 family. Chitinase class V subfamily.</text>
</comment>
<evidence type="ECO:0000256" key="5">
    <source>
        <dbReference type="ARBA" id="ARBA00022525"/>
    </source>
</evidence>
<evidence type="ECO:0000256" key="3">
    <source>
        <dbReference type="ARBA" id="ARBA00008682"/>
    </source>
</evidence>
<dbReference type="CDD" id="cd06548">
    <property type="entry name" value="GH18_chitinase"/>
    <property type="match status" value="1"/>
</dbReference>
<gene>
    <name evidence="14" type="ORF">CBER1_10555</name>
</gene>
<keyword evidence="8" id="KW-0119">Carbohydrate metabolism</keyword>
<reference evidence="15" key="1">
    <citation type="journal article" date="2017" name="bioRxiv">
        <title>Conservation of a gene cluster reveals novel cercosporin biosynthetic mechanisms and extends production to the genus Colletotrichum.</title>
        <authorList>
            <person name="de Jonge R."/>
            <person name="Ebert M.K."/>
            <person name="Huitt-Roehl C.R."/>
            <person name="Pal P."/>
            <person name="Suttle J.C."/>
            <person name="Spanner R.E."/>
            <person name="Neubauer J.D."/>
            <person name="Jurick W.M.II."/>
            <person name="Stott K.A."/>
            <person name="Secor G.A."/>
            <person name="Thomma B.P.H.J."/>
            <person name="Van de Peer Y."/>
            <person name="Townsend C.A."/>
            <person name="Bolton M.D."/>
        </authorList>
    </citation>
    <scope>NUCLEOTIDE SEQUENCE [LARGE SCALE GENOMIC DNA]</scope>
    <source>
        <strain evidence="15">CBS538.71</strain>
    </source>
</reference>
<evidence type="ECO:0000259" key="13">
    <source>
        <dbReference type="PROSITE" id="PS51910"/>
    </source>
</evidence>
<dbReference type="GO" id="GO:0008843">
    <property type="term" value="F:endochitinase activity"/>
    <property type="evidence" value="ECO:0007669"/>
    <property type="project" value="UniProtKB-EC"/>
</dbReference>
<dbReference type="InterPro" id="IPR017853">
    <property type="entry name" value="GH"/>
</dbReference>
<evidence type="ECO:0000256" key="2">
    <source>
        <dbReference type="ARBA" id="ARBA00004613"/>
    </source>
</evidence>
<keyword evidence="5" id="KW-0964">Secreted</keyword>
<dbReference type="STRING" id="357750.A0A2S6CJ15"/>
<dbReference type="AlphaFoldDB" id="A0A2S6CJ15"/>
<dbReference type="GO" id="GO:0005576">
    <property type="term" value="C:extracellular region"/>
    <property type="evidence" value="ECO:0007669"/>
    <property type="project" value="UniProtKB-SubCell"/>
</dbReference>
<keyword evidence="15" id="KW-1185">Reference proteome</keyword>
<evidence type="ECO:0000256" key="1">
    <source>
        <dbReference type="ARBA" id="ARBA00000822"/>
    </source>
</evidence>
<evidence type="ECO:0000256" key="9">
    <source>
        <dbReference type="ARBA" id="ARBA00023295"/>
    </source>
</evidence>
<feature type="compositionally biased region" description="Polar residues" evidence="12">
    <location>
        <begin position="92"/>
        <end position="109"/>
    </location>
</feature>
<keyword evidence="7" id="KW-0146">Chitin degradation</keyword>
<evidence type="ECO:0000256" key="10">
    <source>
        <dbReference type="ARBA" id="ARBA00023326"/>
    </source>
</evidence>
<protein>
    <recommendedName>
        <fullName evidence="4">chitinase</fullName>
        <ecNumber evidence="4">3.2.1.14</ecNumber>
    </recommendedName>
</protein>
<dbReference type="SUPFAM" id="SSF54556">
    <property type="entry name" value="Chitinase insertion domain"/>
    <property type="match status" value="1"/>
</dbReference>
<dbReference type="InterPro" id="IPR050314">
    <property type="entry name" value="Glycosyl_Hydrlase_18"/>
</dbReference>
<comment type="subcellular location">
    <subcellularLocation>
        <location evidence="2">Secreted</location>
    </subcellularLocation>
</comment>
<keyword evidence="6 11" id="KW-0378">Hydrolase</keyword>
<name>A0A2S6CJ15_9PEZI</name>
<dbReference type="SUPFAM" id="SSF51445">
    <property type="entry name" value="(Trans)glycosidases"/>
    <property type="match status" value="1"/>
</dbReference>
<dbReference type="EMBL" id="PNEN01000362">
    <property type="protein sequence ID" value="PPJ59712.1"/>
    <property type="molecule type" value="Genomic_DNA"/>
</dbReference>
<evidence type="ECO:0000313" key="14">
    <source>
        <dbReference type="EMBL" id="PPJ59712.1"/>
    </source>
</evidence>
<feature type="compositionally biased region" description="Polar residues" evidence="12">
    <location>
        <begin position="1"/>
        <end position="13"/>
    </location>
</feature>
<dbReference type="Gene3D" id="3.10.50.10">
    <property type="match status" value="1"/>
</dbReference>
<keyword evidence="10" id="KW-0624">Polysaccharide degradation</keyword>
<dbReference type="Pfam" id="PF00704">
    <property type="entry name" value="Glyco_hydro_18"/>
    <property type="match status" value="1"/>
</dbReference>
<feature type="domain" description="GH18" evidence="13">
    <location>
        <begin position="129"/>
        <end position="486"/>
    </location>
</feature>
<evidence type="ECO:0000256" key="6">
    <source>
        <dbReference type="ARBA" id="ARBA00022801"/>
    </source>
</evidence>
<dbReference type="InterPro" id="IPR001579">
    <property type="entry name" value="Glyco_hydro_18_chit_AS"/>
</dbReference>
<evidence type="ECO:0000256" key="4">
    <source>
        <dbReference type="ARBA" id="ARBA00012729"/>
    </source>
</evidence>
<evidence type="ECO:0000256" key="12">
    <source>
        <dbReference type="SAM" id="MobiDB-lite"/>
    </source>
</evidence>
<dbReference type="Proteomes" id="UP000237631">
    <property type="component" value="Unassembled WGS sequence"/>
</dbReference>
<evidence type="ECO:0000256" key="11">
    <source>
        <dbReference type="RuleBase" id="RU000489"/>
    </source>
</evidence>
<dbReference type="GO" id="GO:0008061">
    <property type="term" value="F:chitin binding"/>
    <property type="evidence" value="ECO:0007669"/>
    <property type="project" value="InterPro"/>
</dbReference>
<feature type="region of interest" description="Disordered" evidence="12">
    <location>
        <begin position="1"/>
        <end position="38"/>
    </location>
</feature>
<dbReference type="PROSITE" id="PS51910">
    <property type="entry name" value="GH18_2"/>
    <property type="match status" value="1"/>
</dbReference>
<organism evidence="14 15">
    <name type="scientific">Cercospora berteroae</name>
    <dbReference type="NCBI Taxonomy" id="357750"/>
    <lineage>
        <taxon>Eukaryota</taxon>
        <taxon>Fungi</taxon>
        <taxon>Dikarya</taxon>
        <taxon>Ascomycota</taxon>
        <taxon>Pezizomycotina</taxon>
        <taxon>Dothideomycetes</taxon>
        <taxon>Dothideomycetidae</taxon>
        <taxon>Mycosphaerellales</taxon>
        <taxon>Mycosphaerellaceae</taxon>
        <taxon>Cercospora</taxon>
    </lineage>
</organism>